<feature type="domain" description="GIY-YIG" evidence="3">
    <location>
        <begin position="2"/>
        <end position="77"/>
    </location>
</feature>
<keyword evidence="4" id="KW-0540">Nuclease</keyword>
<evidence type="ECO:0000259" key="2">
    <source>
        <dbReference type="PROSITE" id="PS50158"/>
    </source>
</evidence>
<feature type="domain" description="CCHC-type" evidence="2">
    <location>
        <begin position="239"/>
        <end position="253"/>
    </location>
</feature>
<dbReference type="SMART" id="SM00343">
    <property type="entry name" value="ZnF_C2HC"/>
    <property type="match status" value="6"/>
</dbReference>
<dbReference type="Gene3D" id="3.40.1440.10">
    <property type="entry name" value="GIY-YIG endonuclease"/>
    <property type="match status" value="1"/>
</dbReference>
<organism evidence="4">
    <name type="scientific">Hokovirus HKV1</name>
    <dbReference type="NCBI Taxonomy" id="1977638"/>
    <lineage>
        <taxon>Viruses</taxon>
        <taxon>Varidnaviria</taxon>
        <taxon>Bamfordvirae</taxon>
        <taxon>Nucleocytoviricota</taxon>
        <taxon>Megaviricetes</taxon>
        <taxon>Imitervirales</taxon>
        <taxon>Mimiviridae</taxon>
        <taxon>Klosneuvirinae</taxon>
        <taxon>Hokovirus</taxon>
    </lineage>
</organism>
<keyword evidence="1" id="KW-0863">Zinc-finger</keyword>
<protein>
    <submittedName>
        <fullName evidence="4">Putative GIY-YIG superfamily endonuclease</fullName>
    </submittedName>
</protein>
<name>A0A1V0SFP8_9VIRU</name>
<keyword evidence="4" id="KW-0378">Hydrolase</keyword>
<dbReference type="Gene3D" id="4.10.60.10">
    <property type="entry name" value="Zinc finger, CCHC-type"/>
    <property type="match status" value="3"/>
</dbReference>
<dbReference type="Pfam" id="PF01541">
    <property type="entry name" value="GIY-YIG"/>
    <property type="match status" value="1"/>
</dbReference>
<reference evidence="4" key="1">
    <citation type="journal article" date="2017" name="Science">
        <title>Giant viruses with an expanded complement of translation system components.</title>
        <authorList>
            <person name="Schulz F."/>
            <person name="Yutin N."/>
            <person name="Ivanova N.N."/>
            <person name="Ortega D.R."/>
            <person name="Lee T.K."/>
            <person name="Vierheilig J."/>
            <person name="Daims H."/>
            <person name="Horn M."/>
            <person name="Wagner M."/>
            <person name="Jensen G.J."/>
            <person name="Kyrpides N.C."/>
            <person name="Koonin E.V."/>
            <person name="Woyke T."/>
        </authorList>
    </citation>
    <scope>NUCLEOTIDE SEQUENCE</scope>
    <source>
        <strain evidence="4">HKV1</strain>
    </source>
</reference>
<dbReference type="Pfam" id="PF00098">
    <property type="entry name" value="zf-CCHC"/>
    <property type="match status" value="3"/>
</dbReference>
<accession>A0A1V0SFP8</accession>
<evidence type="ECO:0000313" key="4">
    <source>
        <dbReference type="EMBL" id="ARF10542.1"/>
    </source>
</evidence>
<sequence length="260" mass="30357">MDKTHIYVIKTKDNKYYVGKTSNIIRRLSEHYQNKGALFVKNHGIDDLVEIRLNASIFDEDNVVIEYMKKYGIDNVRGGIYCSDYLTNNEEIEINKRIASIYDHCYKCMSKDHFAKDCKQNNNFIEIKCHQCNSNEHLVKDCPLRSEHLVKDYKGNNNFVDNNFIEKNNNSMEKNNNSMEIKCHQCNSNEHLVKDCPLRSCHLCNSNEHLVKDCPLRSCHLCNSNEHLVKDCPLKNLSCHYCNKTGHIVKFCPIKKSLRC</sequence>
<keyword evidence="1" id="KW-0479">Metal-binding</keyword>
<dbReference type="SUPFAM" id="SSF82771">
    <property type="entry name" value="GIY-YIG endonuclease"/>
    <property type="match status" value="1"/>
</dbReference>
<dbReference type="SUPFAM" id="SSF57756">
    <property type="entry name" value="Retrovirus zinc finger-like domains"/>
    <property type="match status" value="3"/>
</dbReference>
<feature type="domain" description="CCHC-type" evidence="2">
    <location>
        <begin position="105"/>
        <end position="120"/>
    </location>
</feature>
<keyword evidence="1" id="KW-0862">Zinc</keyword>
<dbReference type="EMBL" id="KY684104">
    <property type="protein sequence ID" value="ARF10542.1"/>
    <property type="molecule type" value="Genomic_DNA"/>
</dbReference>
<dbReference type="GO" id="GO:0008270">
    <property type="term" value="F:zinc ion binding"/>
    <property type="evidence" value="ECO:0007669"/>
    <property type="project" value="UniProtKB-KW"/>
</dbReference>
<dbReference type="PROSITE" id="PS50158">
    <property type="entry name" value="ZF_CCHC"/>
    <property type="match status" value="2"/>
</dbReference>
<dbReference type="GO" id="GO:0004519">
    <property type="term" value="F:endonuclease activity"/>
    <property type="evidence" value="ECO:0007669"/>
    <property type="project" value="UniProtKB-KW"/>
</dbReference>
<dbReference type="PROSITE" id="PS50164">
    <property type="entry name" value="GIY_YIG"/>
    <property type="match status" value="1"/>
</dbReference>
<dbReference type="InterPro" id="IPR035901">
    <property type="entry name" value="GIY-YIG_endonuc_sf"/>
</dbReference>
<dbReference type="InterPro" id="IPR036875">
    <property type="entry name" value="Znf_CCHC_sf"/>
</dbReference>
<proteinExistence type="predicted"/>
<keyword evidence="4" id="KW-0255">Endonuclease</keyword>
<evidence type="ECO:0000259" key="3">
    <source>
        <dbReference type="PROSITE" id="PS50164"/>
    </source>
</evidence>
<dbReference type="InterPro" id="IPR001878">
    <property type="entry name" value="Znf_CCHC"/>
</dbReference>
<gene>
    <name evidence="4" type="ORF">Hokovirus_2_69</name>
</gene>
<dbReference type="GO" id="GO:0003676">
    <property type="term" value="F:nucleic acid binding"/>
    <property type="evidence" value="ECO:0007669"/>
    <property type="project" value="InterPro"/>
</dbReference>
<dbReference type="InterPro" id="IPR000305">
    <property type="entry name" value="GIY-YIG_endonuc"/>
</dbReference>
<evidence type="ECO:0000256" key="1">
    <source>
        <dbReference type="PROSITE-ProRule" id="PRU00047"/>
    </source>
</evidence>